<dbReference type="PANTHER" id="PTHR21700">
    <property type="entry name" value="TRANSTHYRETIN-LIKE FAMILY PROTEIN-RELATED"/>
    <property type="match status" value="1"/>
</dbReference>
<evidence type="ECO:0000313" key="7">
    <source>
        <dbReference type="Proteomes" id="UP001177023"/>
    </source>
</evidence>
<feature type="non-terminal residue" evidence="6">
    <location>
        <position position="156"/>
    </location>
</feature>
<keyword evidence="4 5" id="KW-0732">Signal</keyword>
<evidence type="ECO:0000256" key="4">
    <source>
        <dbReference type="ARBA" id="ARBA00022729"/>
    </source>
</evidence>
<evidence type="ECO:0008006" key="8">
    <source>
        <dbReference type="Google" id="ProtNLM"/>
    </source>
</evidence>
<keyword evidence="7" id="KW-1185">Reference proteome</keyword>
<evidence type="ECO:0000313" key="6">
    <source>
        <dbReference type="EMBL" id="CAJ0580572.1"/>
    </source>
</evidence>
<dbReference type="Proteomes" id="UP001177023">
    <property type="component" value="Unassembled WGS sequence"/>
</dbReference>
<name>A0AA36D681_9BILA</name>
<feature type="chain" id="PRO_5041301345" description="Transthyretin-like family protein" evidence="5">
    <location>
        <begin position="20"/>
        <end position="156"/>
    </location>
</feature>
<proteinExistence type="inferred from homology"/>
<dbReference type="GO" id="GO:0005576">
    <property type="term" value="C:extracellular region"/>
    <property type="evidence" value="ECO:0007669"/>
    <property type="project" value="UniProtKB-SubCell"/>
</dbReference>
<evidence type="ECO:0000256" key="1">
    <source>
        <dbReference type="ARBA" id="ARBA00004613"/>
    </source>
</evidence>
<accession>A0AA36D681</accession>
<dbReference type="InterPro" id="IPR001534">
    <property type="entry name" value="Transthyretin-like"/>
</dbReference>
<comment type="similarity">
    <text evidence="2">Belongs to the nematode transthyretin-like family.</text>
</comment>
<gene>
    <name evidence="6" type="ORF">MSPICULIGERA_LOCUS18769</name>
</gene>
<protein>
    <recommendedName>
        <fullName evidence="8">Transthyretin-like family protein</fullName>
    </recommendedName>
</protein>
<feature type="signal peptide" evidence="5">
    <location>
        <begin position="1"/>
        <end position="19"/>
    </location>
</feature>
<evidence type="ECO:0000256" key="2">
    <source>
        <dbReference type="ARBA" id="ARBA00010112"/>
    </source>
</evidence>
<dbReference type="PANTHER" id="PTHR21700:SF46">
    <property type="entry name" value="TRANSTHYRETIN-LIKE PROTEIN 52"/>
    <property type="match status" value="1"/>
</dbReference>
<evidence type="ECO:0000256" key="5">
    <source>
        <dbReference type="SAM" id="SignalP"/>
    </source>
</evidence>
<dbReference type="InterPro" id="IPR038479">
    <property type="entry name" value="Transthyretin-like_sf"/>
</dbReference>
<organism evidence="6 7">
    <name type="scientific">Mesorhabditis spiculigera</name>
    <dbReference type="NCBI Taxonomy" id="96644"/>
    <lineage>
        <taxon>Eukaryota</taxon>
        <taxon>Metazoa</taxon>
        <taxon>Ecdysozoa</taxon>
        <taxon>Nematoda</taxon>
        <taxon>Chromadorea</taxon>
        <taxon>Rhabditida</taxon>
        <taxon>Rhabditina</taxon>
        <taxon>Rhabditomorpha</taxon>
        <taxon>Rhabditoidea</taxon>
        <taxon>Rhabditidae</taxon>
        <taxon>Mesorhabditinae</taxon>
        <taxon>Mesorhabditis</taxon>
    </lineage>
</organism>
<dbReference type="AlphaFoldDB" id="A0AA36D681"/>
<dbReference type="GO" id="GO:0009986">
    <property type="term" value="C:cell surface"/>
    <property type="evidence" value="ECO:0007669"/>
    <property type="project" value="InterPro"/>
</dbReference>
<dbReference type="Gene3D" id="2.60.40.3330">
    <property type="match status" value="1"/>
</dbReference>
<evidence type="ECO:0000256" key="3">
    <source>
        <dbReference type="ARBA" id="ARBA00022525"/>
    </source>
</evidence>
<comment type="caution">
    <text evidence="6">The sequence shown here is derived from an EMBL/GenBank/DDBJ whole genome shotgun (WGS) entry which is preliminary data.</text>
</comment>
<reference evidence="6" key="1">
    <citation type="submission" date="2023-06" db="EMBL/GenBank/DDBJ databases">
        <authorList>
            <person name="Delattre M."/>
        </authorList>
    </citation>
    <scope>NUCLEOTIDE SEQUENCE</scope>
    <source>
        <strain evidence="6">AF72</strain>
    </source>
</reference>
<dbReference type="EMBL" id="CATQJA010002659">
    <property type="protein sequence ID" value="CAJ0580572.1"/>
    <property type="molecule type" value="Genomic_DNA"/>
</dbReference>
<keyword evidence="3" id="KW-0964">Secreted</keyword>
<dbReference type="Pfam" id="PF01060">
    <property type="entry name" value="TTR-52"/>
    <property type="match status" value="1"/>
</dbReference>
<sequence>MLNKLVLSLTFGLFAPVFGTHECVELRGQVSCENDPTLHNHVQVAVMDSDALWGIEGLNDDDVMGVSYTNEKGEFEIYGCAEDPDFVLFTNRPDPYLRIHHFCNTRLGEVVTEPLHPVFMPGAQRFHRPIRLEAHEIRTSGRFSRALRHRKHKHVE</sequence>
<comment type="subcellular location">
    <subcellularLocation>
        <location evidence="1">Secreted</location>
    </subcellularLocation>
</comment>